<dbReference type="InParanoid" id="A0A2P6N364"/>
<dbReference type="Pfam" id="PF01603">
    <property type="entry name" value="B56"/>
    <property type="match status" value="1"/>
</dbReference>
<dbReference type="GO" id="GO:0000159">
    <property type="term" value="C:protein phosphatase type 2A complex"/>
    <property type="evidence" value="ECO:0007669"/>
    <property type="project" value="InterPro"/>
</dbReference>
<dbReference type="PANTHER" id="PTHR10257:SF3">
    <property type="entry name" value="SERINE_THREONINE-PROTEIN PHOSPHATASE 2A 56 KDA REGULATORY SUBUNIT GAMMA ISOFORM"/>
    <property type="match status" value="1"/>
</dbReference>
<dbReference type="PANTHER" id="PTHR10257">
    <property type="entry name" value="SERINE/THREONINE PROTEIN PHOSPHATASE 2A PP2A REGULATORY SUBUNIT B"/>
    <property type="match status" value="1"/>
</dbReference>
<dbReference type="FunFam" id="1.25.10.10:FF:000331">
    <property type="entry name" value="Phosphoprotein phosphatase, putative"/>
    <property type="match status" value="1"/>
</dbReference>
<dbReference type="Gene3D" id="1.25.10.10">
    <property type="entry name" value="Leucine-rich Repeat Variant"/>
    <property type="match status" value="1"/>
</dbReference>
<dbReference type="AlphaFoldDB" id="A0A2P6N364"/>
<evidence type="ECO:0000313" key="1">
    <source>
        <dbReference type="EMBL" id="PRP78362.1"/>
    </source>
</evidence>
<evidence type="ECO:0000313" key="2">
    <source>
        <dbReference type="Proteomes" id="UP000241769"/>
    </source>
</evidence>
<organism evidence="1 2">
    <name type="scientific">Planoprotostelium fungivorum</name>
    <dbReference type="NCBI Taxonomy" id="1890364"/>
    <lineage>
        <taxon>Eukaryota</taxon>
        <taxon>Amoebozoa</taxon>
        <taxon>Evosea</taxon>
        <taxon>Variosea</taxon>
        <taxon>Cavosteliida</taxon>
        <taxon>Cavosteliaceae</taxon>
        <taxon>Planoprotostelium</taxon>
    </lineage>
</organism>
<name>A0A2P6N364_9EUKA</name>
<sequence length="409" mass="48057">MATIPRILEVDPSSRLELFQRKLQLTTFVLNFNDPTSQWREKEIKRQELNDIINFVATQPDILSHPDLYPQIFRMVSSNLIRCLPAHSKPSNEDEEGKKVEAAWSHIELVYVFLLTCFRSSAWNPTLAIPYVSASFIRELMKLFESEDTRERQNLKNVVHRLYYDIVPLRGYIRQQIGNSLLEYVHEKKPHCGIVELLTVLESIIDGFMSPLREEHKNFFNRVLVLLYKTPHYKQFHQQLTQCVVRFVRKDIELLFASILKYWPKAESEKQVLLLRDIGVLLPRMPQSQIQYIILPLFRRIGLCVASEHFMTAEVALTLFSSENIIVVVADNTHVIIPLLFGPLCYSMCGHWHYRTRAMCDSILQLFAEIDPDRFAWCTRKYQCTEGTEKEKWAILDRQAEFWFREAST</sequence>
<dbReference type="SUPFAM" id="SSF48371">
    <property type="entry name" value="ARM repeat"/>
    <property type="match status" value="1"/>
</dbReference>
<proteinExistence type="predicted"/>
<accession>A0A2P6N364</accession>
<dbReference type="FunCoup" id="A0A2P6N364">
    <property type="interactions" value="235"/>
</dbReference>
<protein>
    <submittedName>
        <fullName evidence="1">Serine/threonine-protein phosphatase regulatory subunit epsilon</fullName>
    </submittedName>
</protein>
<keyword evidence="2" id="KW-1185">Reference proteome</keyword>
<dbReference type="GO" id="GO:0007165">
    <property type="term" value="P:signal transduction"/>
    <property type="evidence" value="ECO:0007669"/>
    <property type="project" value="InterPro"/>
</dbReference>
<gene>
    <name evidence="1" type="ORF">PROFUN_13757</name>
</gene>
<dbReference type="GO" id="GO:0019888">
    <property type="term" value="F:protein phosphatase regulator activity"/>
    <property type="evidence" value="ECO:0007669"/>
    <property type="project" value="InterPro"/>
</dbReference>
<reference evidence="1 2" key="1">
    <citation type="journal article" date="2018" name="Genome Biol. Evol.">
        <title>Multiple Roots of Fruiting Body Formation in Amoebozoa.</title>
        <authorList>
            <person name="Hillmann F."/>
            <person name="Forbes G."/>
            <person name="Novohradska S."/>
            <person name="Ferling I."/>
            <person name="Riege K."/>
            <person name="Groth M."/>
            <person name="Westermann M."/>
            <person name="Marz M."/>
            <person name="Spaller T."/>
            <person name="Winckler T."/>
            <person name="Schaap P."/>
            <person name="Glockner G."/>
        </authorList>
    </citation>
    <scope>NUCLEOTIDE SEQUENCE [LARGE SCALE GENOMIC DNA]</scope>
    <source>
        <strain evidence="1 2">Jena</strain>
    </source>
</reference>
<dbReference type="OrthoDB" id="10264446at2759"/>
<dbReference type="InterPro" id="IPR011989">
    <property type="entry name" value="ARM-like"/>
</dbReference>
<dbReference type="InterPro" id="IPR002554">
    <property type="entry name" value="PP2A_B56"/>
</dbReference>
<comment type="caution">
    <text evidence="1">The sequence shown here is derived from an EMBL/GenBank/DDBJ whole genome shotgun (WGS) entry which is preliminary data.</text>
</comment>
<dbReference type="Proteomes" id="UP000241769">
    <property type="component" value="Unassembled WGS sequence"/>
</dbReference>
<dbReference type="InterPro" id="IPR016024">
    <property type="entry name" value="ARM-type_fold"/>
</dbReference>
<dbReference type="EMBL" id="MDYQ01000228">
    <property type="protein sequence ID" value="PRP78362.1"/>
    <property type="molecule type" value="Genomic_DNA"/>
</dbReference>
<dbReference type="STRING" id="1890364.A0A2P6N364"/>